<dbReference type="Proteomes" id="UP000031012">
    <property type="component" value="Unassembled WGS sequence"/>
</dbReference>
<gene>
    <name evidence="1" type="ORF">DH17_01040</name>
</gene>
<reference evidence="1 2" key="1">
    <citation type="submission" date="2014-03" db="EMBL/GenBank/DDBJ databases">
        <title>Genome sequence of the diesel-degrader and plant-growth promoter Acinetobacter oleivorans PF-1 isolated from the roots of poplar tree.</title>
        <authorList>
            <person name="Gkorezis P."/>
            <person name="van Hamme J."/>
            <person name="Rineau F."/>
            <person name="Vangronsveld J."/>
            <person name="Francetti A."/>
        </authorList>
    </citation>
    <scope>NUCLEOTIDE SEQUENCE [LARGE SCALE GENOMIC DNA]</scope>
    <source>
        <strain evidence="1 2">PF1</strain>
    </source>
</reference>
<accession>A0A0B2UBA4</accession>
<name>A0A0B2UBA4_9GAMM</name>
<proteinExistence type="predicted"/>
<sequence>MIQTPFWNPVNEAQEKLQKKRAEALNPLYGISKFSLGSAIGRTNSMDIFKAMPTPKFPNIRGNHDYLDSSKRVVIEMGNLLHTLSQNYQDYYIFALERGEGNITVTLHCEEYSNEETTEIPIIVN</sequence>
<dbReference type="EMBL" id="JHQK01000010">
    <property type="protein sequence ID" value="KHN66683.1"/>
    <property type="molecule type" value="Genomic_DNA"/>
</dbReference>
<organism evidence="1 2">
    <name type="scientific">Acinetobacter oleivorans</name>
    <dbReference type="NCBI Taxonomy" id="1148157"/>
    <lineage>
        <taxon>Bacteria</taxon>
        <taxon>Pseudomonadati</taxon>
        <taxon>Pseudomonadota</taxon>
        <taxon>Gammaproteobacteria</taxon>
        <taxon>Moraxellales</taxon>
        <taxon>Moraxellaceae</taxon>
        <taxon>Acinetobacter</taxon>
    </lineage>
</organism>
<protein>
    <submittedName>
        <fullName evidence="1">Uncharacterized protein</fullName>
    </submittedName>
</protein>
<evidence type="ECO:0000313" key="1">
    <source>
        <dbReference type="EMBL" id="KHN66683.1"/>
    </source>
</evidence>
<dbReference type="AlphaFoldDB" id="A0A0B2UBA4"/>
<evidence type="ECO:0000313" key="2">
    <source>
        <dbReference type="Proteomes" id="UP000031012"/>
    </source>
</evidence>
<comment type="caution">
    <text evidence="1">The sequence shown here is derived from an EMBL/GenBank/DDBJ whole genome shotgun (WGS) entry which is preliminary data.</text>
</comment>